<feature type="transmembrane region" description="Helical" evidence="1">
    <location>
        <begin position="212"/>
        <end position="233"/>
    </location>
</feature>
<sequence>MSTTTLDAPEARTPSSTVPVKKVTFGRLLHSEWIKLWSLRSTWWTLGSTVVILVGFGFMMAIIAQLFTDQMSDMSAEEQAATGGEQLFTAPIVITGGYEFAALVVAVLGSMLITGEYSTGMIRSTFTAAPHRLGAYFAKATVLAGVTAVLIAVSLALAWLVTYPILDSNGITVDWGDSDQVRQLYGTVLYTVLVALFALGVGTLIRHTAGAIFTVVAIFLVIPIVFGIATFAASQVSWVLDVNKFLPSIAGSAITPAAAQTPEVLDPWVGAGVLAAYTAAVLIAGAISLKTRDA</sequence>
<feature type="transmembrane region" description="Helical" evidence="1">
    <location>
        <begin position="268"/>
        <end position="289"/>
    </location>
</feature>
<gene>
    <name evidence="2" type="ORF">J0911_19375</name>
</gene>
<accession>A0ABS3IDR5</accession>
<protein>
    <submittedName>
        <fullName evidence="2">ABC transporter permease subunit</fullName>
    </submittedName>
</protein>
<dbReference type="PANTHER" id="PTHR37305:SF1">
    <property type="entry name" value="MEMBRANE PROTEIN"/>
    <property type="match status" value="1"/>
</dbReference>
<dbReference type="Proteomes" id="UP000664617">
    <property type="component" value="Unassembled WGS sequence"/>
</dbReference>
<evidence type="ECO:0000313" key="3">
    <source>
        <dbReference type="Proteomes" id="UP000664617"/>
    </source>
</evidence>
<feature type="transmembrane region" description="Helical" evidence="1">
    <location>
        <begin position="43"/>
        <end position="67"/>
    </location>
</feature>
<keyword evidence="1" id="KW-0472">Membrane</keyword>
<reference evidence="3" key="2">
    <citation type="submission" date="2023-07" db="EMBL/GenBank/DDBJ databases">
        <title>Myceligenerans salitolerans sp. nov., a halotolerant actinomycete isolated from a salt lake in Xinjiang, China.</title>
        <authorList>
            <person name="Guan T."/>
        </authorList>
    </citation>
    <scope>NUCLEOTIDE SEQUENCE [LARGE SCALE GENOMIC DNA]</scope>
    <source>
        <strain evidence="3">XHU 5031</strain>
    </source>
</reference>
<organism evidence="2 3">
    <name type="scientific">Myceligenerans salitolerans</name>
    <dbReference type="NCBI Taxonomy" id="1230528"/>
    <lineage>
        <taxon>Bacteria</taxon>
        <taxon>Bacillati</taxon>
        <taxon>Actinomycetota</taxon>
        <taxon>Actinomycetes</taxon>
        <taxon>Micrococcales</taxon>
        <taxon>Promicromonosporaceae</taxon>
        <taxon>Myceligenerans</taxon>
    </lineage>
</organism>
<reference evidence="2 3" key="1">
    <citation type="submission" date="2021-03" db="EMBL/GenBank/DDBJ databases">
        <authorList>
            <person name="Xin L."/>
        </authorList>
    </citation>
    <scope>NUCLEOTIDE SEQUENCE [LARGE SCALE GENOMIC DNA]</scope>
    <source>
        <strain evidence="2 3">XHU 5031</strain>
    </source>
</reference>
<evidence type="ECO:0000313" key="2">
    <source>
        <dbReference type="EMBL" id="MBO0611187.1"/>
    </source>
</evidence>
<feature type="transmembrane region" description="Helical" evidence="1">
    <location>
        <begin position="87"/>
        <end position="115"/>
    </location>
</feature>
<comment type="caution">
    <text evidence="2">The sequence shown here is derived from an EMBL/GenBank/DDBJ whole genome shotgun (WGS) entry which is preliminary data.</text>
</comment>
<dbReference type="RefSeq" id="WP_207277149.1">
    <property type="nucleotide sequence ID" value="NZ_JAFMPK010000049.1"/>
</dbReference>
<name>A0ABS3IDR5_9MICO</name>
<feature type="transmembrane region" description="Helical" evidence="1">
    <location>
        <begin position="136"/>
        <end position="163"/>
    </location>
</feature>
<keyword evidence="1" id="KW-1133">Transmembrane helix</keyword>
<evidence type="ECO:0000256" key="1">
    <source>
        <dbReference type="SAM" id="Phobius"/>
    </source>
</evidence>
<dbReference type="PANTHER" id="PTHR37305">
    <property type="entry name" value="INTEGRAL MEMBRANE PROTEIN-RELATED"/>
    <property type="match status" value="1"/>
</dbReference>
<proteinExistence type="predicted"/>
<dbReference type="EMBL" id="JAFMPK010000049">
    <property type="protein sequence ID" value="MBO0611187.1"/>
    <property type="molecule type" value="Genomic_DNA"/>
</dbReference>
<feature type="transmembrane region" description="Helical" evidence="1">
    <location>
        <begin position="183"/>
        <end position="205"/>
    </location>
</feature>
<keyword evidence="1" id="KW-0812">Transmembrane</keyword>
<keyword evidence="3" id="KW-1185">Reference proteome</keyword>